<comment type="subcellular location">
    <subcellularLocation>
        <location evidence="8">Cell membrane</location>
        <topology evidence="8">Peripheral membrane protein</topology>
    </subcellularLocation>
    <subcellularLocation>
        <location evidence="1">Membrane</location>
    </subcellularLocation>
</comment>
<dbReference type="NCBIfam" id="TIGR01145">
    <property type="entry name" value="ATP_synt_delta"/>
    <property type="match status" value="1"/>
</dbReference>
<keyword evidence="10" id="KW-1185">Reference proteome</keyword>
<dbReference type="InterPro" id="IPR026015">
    <property type="entry name" value="ATP_synth_OSCP/delta_N_sf"/>
</dbReference>
<organism evidence="9 10">
    <name type="scientific">Nitrosomonas aestuarii</name>
    <dbReference type="NCBI Taxonomy" id="52441"/>
    <lineage>
        <taxon>Bacteria</taxon>
        <taxon>Pseudomonadati</taxon>
        <taxon>Pseudomonadota</taxon>
        <taxon>Betaproteobacteria</taxon>
        <taxon>Nitrosomonadales</taxon>
        <taxon>Nitrosomonadaceae</taxon>
        <taxon>Nitrosomonas</taxon>
    </lineage>
</organism>
<keyword evidence="2 8" id="KW-0813">Transport</keyword>
<evidence type="ECO:0000313" key="10">
    <source>
        <dbReference type="Proteomes" id="UP000199533"/>
    </source>
</evidence>
<evidence type="ECO:0000256" key="8">
    <source>
        <dbReference type="HAMAP-Rule" id="MF_01416"/>
    </source>
</evidence>
<evidence type="ECO:0000256" key="6">
    <source>
        <dbReference type="ARBA" id="ARBA00023196"/>
    </source>
</evidence>
<evidence type="ECO:0000256" key="7">
    <source>
        <dbReference type="ARBA" id="ARBA00023310"/>
    </source>
</evidence>
<keyword evidence="4 8" id="KW-0406">Ion transport</keyword>
<keyword evidence="3 8" id="KW-0375">Hydrogen ion transport</keyword>
<evidence type="ECO:0000256" key="2">
    <source>
        <dbReference type="ARBA" id="ARBA00022448"/>
    </source>
</evidence>
<comment type="similarity">
    <text evidence="8">Belongs to the ATPase delta chain family.</text>
</comment>
<reference evidence="10" key="1">
    <citation type="submission" date="2016-10" db="EMBL/GenBank/DDBJ databases">
        <authorList>
            <person name="Varghese N."/>
            <person name="Submissions S."/>
        </authorList>
    </citation>
    <scope>NUCLEOTIDE SEQUENCE [LARGE SCALE GENOMIC DNA]</scope>
    <source>
        <strain evidence="10">Nm69</strain>
    </source>
</reference>
<dbReference type="EMBL" id="FOSP01000001">
    <property type="protein sequence ID" value="SFK13806.1"/>
    <property type="molecule type" value="Genomic_DNA"/>
</dbReference>
<evidence type="ECO:0000256" key="1">
    <source>
        <dbReference type="ARBA" id="ARBA00004370"/>
    </source>
</evidence>
<evidence type="ECO:0000256" key="3">
    <source>
        <dbReference type="ARBA" id="ARBA00022781"/>
    </source>
</evidence>
<dbReference type="HAMAP" id="MF_01416">
    <property type="entry name" value="ATP_synth_delta_bact"/>
    <property type="match status" value="1"/>
</dbReference>
<keyword evidence="6 8" id="KW-0139">CF(1)</keyword>
<comment type="function">
    <text evidence="8">F(1)F(0) ATP synthase produces ATP from ADP in the presence of a proton or sodium gradient. F-type ATPases consist of two structural domains, F(1) containing the extramembraneous catalytic core and F(0) containing the membrane proton channel, linked together by a central stalk and a peripheral stalk. During catalysis, ATP synthesis in the catalytic domain of F(1) is coupled via a rotary mechanism of the central stalk subunits to proton translocation.</text>
</comment>
<evidence type="ECO:0000256" key="5">
    <source>
        <dbReference type="ARBA" id="ARBA00023136"/>
    </source>
</evidence>
<dbReference type="GO" id="GO:0046933">
    <property type="term" value="F:proton-transporting ATP synthase activity, rotational mechanism"/>
    <property type="evidence" value="ECO:0007669"/>
    <property type="project" value="UniProtKB-UniRule"/>
</dbReference>
<evidence type="ECO:0000313" key="9">
    <source>
        <dbReference type="EMBL" id="SFK13806.1"/>
    </source>
</evidence>
<sequence>MAEAVTVARPYAEAVFKLAVAKNTLKEWSDMLLNAAEIAQNDQIKALVGNPVVSTKQLGELLLEIGNNKLNQEGRNFLMVLAENNRISVLPQISQLFEHLKAQHNNVLEANIVSAFDMKDAQLRKLITNLENKFKRKIVAKVQVNPELIGGVIVEIGDEIFDASIRGKLEAMANALKS</sequence>
<dbReference type="STRING" id="52441.SAMN05216302_100186"/>
<accession>A0A1I3X4M6</accession>
<protein>
    <recommendedName>
        <fullName evidence="8">ATP synthase subunit delta</fullName>
    </recommendedName>
    <alternativeName>
        <fullName evidence="8">ATP synthase F(1) sector subunit delta</fullName>
    </alternativeName>
    <alternativeName>
        <fullName evidence="8">F-type ATPase subunit delta</fullName>
        <shortName evidence="8">F-ATPase subunit delta</shortName>
    </alternativeName>
</protein>
<dbReference type="RefSeq" id="WP_090696323.1">
    <property type="nucleotide sequence ID" value="NZ_FOSP01000001.1"/>
</dbReference>
<gene>
    <name evidence="8" type="primary">atpH</name>
    <name evidence="9" type="ORF">SAMN05216302_100186</name>
</gene>
<dbReference type="InterPro" id="IPR000711">
    <property type="entry name" value="ATPase_OSCP/dsu"/>
</dbReference>
<name>A0A1I3X4M6_9PROT</name>
<dbReference type="Pfam" id="PF00213">
    <property type="entry name" value="OSCP"/>
    <property type="match status" value="1"/>
</dbReference>
<dbReference type="GO" id="GO:0005886">
    <property type="term" value="C:plasma membrane"/>
    <property type="evidence" value="ECO:0007669"/>
    <property type="project" value="UniProtKB-SubCell"/>
</dbReference>
<keyword evidence="7 8" id="KW-0066">ATP synthesis</keyword>
<dbReference type="Gene3D" id="1.10.520.20">
    <property type="entry name" value="N-terminal domain of the delta subunit of the F1F0-ATP synthase"/>
    <property type="match status" value="1"/>
</dbReference>
<dbReference type="GO" id="GO:0045259">
    <property type="term" value="C:proton-transporting ATP synthase complex"/>
    <property type="evidence" value="ECO:0007669"/>
    <property type="project" value="UniProtKB-KW"/>
</dbReference>
<dbReference type="AlphaFoldDB" id="A0A1I3X4M6"/>
<dbReference type="PANTHER" id="PTHR11910">
    <property type="entry name" value="ATP SYNTHASE DELTA CHAIN"/>
    <property type="match status" value="1"/>
</dbReference>
<dbReference type="PRINTS" id="PR00125">
    <property type="entry name" value="ATPASEDELTA"/>
</dbReference>
<proteinExistence type="inferred from homology"/>
<keyword evidence="5 8" id="KW-0472">Membrane</keyword>
<dbReference type="Proteomes" id="UP000199533">
    <property type="component" value="Unassembled WGS sequence"/>
</dbReference>
<evidence type="ECO:0000256" key="4">
    <source>
        <dbReference type="ARBA" id="ARBA00023065"/>
    </source>
</evidence>
<dbReference type="OrthoDB" id="9816221at2"/>
<comment type="function">
    <text evidence="8">This protein is part of the stalk that links CF(0) to CF(1). It either transmits conformational changes from CF(0) to CF(1) or is implicated in proton conduction.</text>
</comment>
<dbReference type="SUPFAM" id="SSF47928">
    <property type="entry name" value="N-terminal domain of the delta subunit of the F1F0-ATP synthase"/>
    <property type="match status" value="1"/>
</dbReference>
<dbReference type="NCBIfam" id="NF004402">
    <property type="entry name" value="PRK05758.2-2"/>
    <property type="match status" value="1"/>
</dbReference>
<keyword evidence="8" id="KW-1003">Cell membrane</keyword>